<sequence>MAQNDNYHFFGRKPVSGPNSSEQQESDHKEESAMPNPSSATASYSVQGIIREYLSSGRLTEVVYRDSAGQICLVHDVIRDLFSRAGQDFLLLGRGTMLPFDHVITIDGQLLSDSAG</sequence>
<dbReference type="PATRIC" id="fig|225937.3.peg.2598"/>
<reference evidence="2 3" key="1">
    <citation type="journal article" date="2010" name="Stand. Genomic Sci.">
        <title>Complete genome sequence of Marinobacter adhaerens type strain (HP15), a diatom-interacting marine microorganism.</title>
        <authorList>
            <person name="Gardes A."/>
            <person name="Kaeppel E."/>
            <person name="Shehzad A."/>
            <person name="Seebah S."/>
            <person name="Teeling H."/>
            <person name="Yarza P."/>
            <person name="Glockner F.O."/>
            <person name="Grossart H.P."/>
            <person name="Ullrich M.S."/>
        </authorList>
    </citation>
    <scope>NUCLEOTIDE SEQUENCE [LARGE SCALE GENOMIC DNA]</scope>
    <source>
        <strain evidence="3">DSM 23420 / HP15</strain>
    </source>
</reference>
<evidence type="ECO:0008006" key="4">
    <source>
        <dbReference type="Google" id="ProtNLM"/>
    </source>
</evidence>
<dbReference type="HOGENOM" id="CLU_2093905_0_0_6"/>
<name>E4PIT6_MARAH</name>
<dbReference type="Proteomes" id="UP000007077">
    <property type="component" value="Chromosome"/>
</dbReference>
<reference evidence="3" key="2">
    <citation type="submission" date="2010-02" db="EMBL/GenBank/DDBJ databases">
        <title>Complete genome sequence of Marinobacter adhaerens type strain (HP15).</title>
        <authorList>
            <person name="Gaerdes A.A.M."/>
            <person name="Kaeppel E."/>
            <person name="Shezad A."/>
            <person name="Seebah S."/>
            <person name="Teeling H."/>
            <person name="Yarza P."/>
            <person name="Gloeckner F.O."/>
            <person name="Ullrich M.S."/>
        </authorList>
    </citation>
    <scope>NUCLEOTIDE SEQUENCE [LARGE SCALE GENOMIC DNA]</scope>
    <source>
        <strain evidence="3">DSM 23420 / HP15</strain>
    </source>
</reference>
<dbReference type="EMBL" id="CP001978">
    <property type="protein sequence ID" value="ADP98337.1"/>
    <property type="molecule type" value="Genomic_DNA"/>
</dbReference>
<dbReference type="KEGG" id="mad:HP15_2573"/>
<dbReference type="STRING" id="225937.HP15_2573"/>
<evidence type="ECO:0000313" key="3">
    <source>
        <dbReference type="Proteomes" id="UP000007077"/>
    </source>
</evidence>
<feature type="region of interest" description="Disordered" evidence="1">
    <location>
        <begin position="1"/>
        <end position="41"/>
    </location>
</feature>
<evidence type="ECO:0000256" key="1">
    <source>
        <dbReference type="SAM" id="MobiDB-lite"/>
    </source>
</evidence>
<gene>
    <name evidence="2" type="ordered locus">HP15_2573</name>
</gene>
<protein>
    <recommendedName>
        <fullName evidence="4">Rho-binding antiterminator</fullName>
    </recommendedName>
</protein>
<accession>E4PIT6</accession>
<organism evidence="2 3">
    <name type="scientific">Marinobacter adhaerens (strain DSM 23420 / HP15)</name>
    <dbReference type="NCBI Taxonomy" id="225937"/>
    <lineage>
        <taxon>Bacteria</taxon>
        <taxon>Pseudomonadati</taxon>
        <taxon>Pseudomonadota</taxon>
        <taxon>Gammaproteobacteria</taxon>
        <taxon>Pseudomonadales</taxon>
        <taxon>Marinobacteraceae</taxon>
        <taxon>Marinobacter</taxon>
    </lineage>
</organism>
<dbReference type="eggNOG" id="COG4568">
    <property type="taxonomic scope" value="Bacteria"/>
</dbReference>
<dbReference type="AlphaFoldDB" id="E4PIT6"/>
<evidence type="ECO:0000313" key="2">
    <source>
        <dbReference type="EMBL" id="ADP98337.1"/>
    </source>
</evidence>
<proteinExistence type="predicted"/>